<proteinExistence type="predicted"/>
<protein>
    <submittedName>
        <fullName evidence="1">Uncharacterized protein</fullName>
    </submittedName>
</protein>
<dbReference type="EMBL" id="GGEC01091437">
    <property type="protein sequence ID" value="MBX71921.1"/>
    <property type="molecule type" value="Transcribed_RNA"/>
</dbReference>
<dbReference type="AlphaFoldDB" id="A0A2P2QYC8"/>
<name>A0A2P2QYC8_RHIMU</name>
<sequence length="64" mass="7383">MNFLDITTDCFVGTLCHPQRESPARLVDQSVIAWDWHEKRRELMGHVRVYWGPEKMIIGVAAGN</sequence>
<accession>A0A2P2QYC8</accession>
<organism evidence="1">
    <name type="scientific">Rhizophora mucronata</name>
    <name type="common">Asiatic mangrove</name>
    <dbReference type="NCBI Taxonomy" id="61149"/>
    <lineage>
        <taxon>Eukaryota</taxon>
        <taxon>Viridiplantae</taxon>
        <taxon>Streptophyta</taxon>
        <taxon>Embryophyta</taxon>
        <taxon>Tracheophyta</taxon>
        <taxon>Spermatophyta</taxon>
        <taxon>Magnoliopsida</taxon>
        <taxon>eudicotyledons</taxon>
        <taxon>Gunneridae</taxon>
        <taxon>Pentapetalae</taxon>
        <taxon>rosids</taxon>
        <taxon>fabids</taxon>
        <taxon>Malpighiales</taxon>
        <taxon>Rhizophoraceae</taxon>
        <taxon>Rhizophora</taxon>
    </lineage>
</organism>
<reference evidence="1" key="1">
    <citation type="submission" date="2018-02" db="EMBL/GenBank/DDBJ databases">
        <title>Rhizophora mucronata_Transcriptome.</title>
        <authorList>
            <person name="Meera S.P."/>
            <person name="Sreeshan A."/>
            <person name="Augustine A."/>
        </authorList>
    </citation>
    <scope>NUCLEOTIDE SEQUENCE</scope>
    <source>
        <tissue evidence="1">Leaf</tissue>
    </source>
</reference>
<evidence type="ECO:0000313" key="1">
    <source>
        <dbReference type="EMBL" id="MBX71921.1"/>
    </source>
</evidence>